<comment type="catalytic activity">
    <reaction evidence="6">
        <text>3-phenylpyruvate = enol-phenylpyruvate</text>
        <dbReference type="Rhea" id="RHEA:17097"/>
        <dbReference type="ChEBI" id="CHEBI:16815"/>
        <dbReference type="ChEBI" id="CHEBI:18005"/>
        <dbReference type="EC" id="5.3.2.1"/>
    </reaction>
</comment>
<dbReference type="InterPro" id="IPR014347">
    <property type="entry name" value="Tautomerase/MIF_sf"/>
</dbReference>
<dbReference type="Proteomes" id="UP001152747">
    <property type="component" value="Unassembled WGS sequence"/>
</dbReference>
<dbReference type="Pfam" id="PF01187">
    <property type="entry name" value="MIF"/>
    <property type="match status" value="1"/>
</dbReference>
<evidence type="ECO:0000256" key="4">
    <source>
        <dbReference type="ARBA" id="ARBA00022525"/>
    </source>
</evidence>
<dbReference type="InterPro" id="IPR001398">
    <property type="entry name" value="Macrophage_inhib_fac"/>
</dbReference>
<evidence type="ECO:0000256" key="12">
    <source>
        <dbReference type="ARBA" id="ARBA00042730"/>
    </source>
</evidence>
<dbReference type="EC" id="5.3.3.12" evidence="8"/>
<dbReference type="PANTHER" id="PTHR11954:SF6">
    <property type="entry name" value="MACROPHAGE MIGRATION INHIBITORY FACTOR"/>
    <property type="match status" value="1"/>
</dbReference>
<dbReference type="Gene3D" id="3.30.429.10">
    <property type="entry name" value="Macrophage Migration Inhibitory Factor"/>
    <property type="match status" value="1"/>
</dbReference>
<dbReference type="GO" id="GO:0004167">
    <property type="term" value="F:dopachrome isomerase activity"/>
    <property type="evidence" value="ECO:0007669"/>
    <property type="project" value="UniProtKB-EC"/>
</dbReference>
<keyword evidence="4" id="KW-0964">Secreted</keyword>
<dbReference type="OrthoDB" id="255819at2759"/>
<dbReference type="GO" id="GO:0050178">
    <property type="term" value="F:phenylpyruvate tautomerase activity"/>
    <property type="evidence" value="ECO:0007669"/>
    <property type="project" value="UniProtKB-EC"/>
</dbReference>
<dbReference type="PANTHER" id="PTHR11954">
    <property type="entry name" value="D-DOPACHROME DECARBOXYLASE"/>
    <property type="match status" value="1"/>
</dbReference>
<evidence type="ECO:0000256" key="7">
    <source>
        <dbReference type="ARBA" id="ARBA00036823"/>
    </source>
</evidence>
<evidence type="ECO:0000256" key="1">
    <source>
        <dbReference type="ARBA" id="ARBA00004613"/>
    </source>
</evidence>
<evidence type="ECO:0000256" key="6">
    <source>
        <dbReference type="ARBA" id="ARBA00036735"/>
    </source>
</evidence>
<dbReference type="AlphaFoldDB" id="A0A9P1MYZ2"/>
<proteinExistence type="inferred from homology"/>
<gene>
    <name evidence="13" type="ORF">CAMP_LOCUS7484</name>
</gene>
<comment type="similarity">
    <text evidence="2">Belongs to the MIF family.</text>
</comment>
<evidence type="ECO:0000256" key="5">
    <source>
        <dbReference type="ARBA" id="ARBA00023235"/>
    </source>
</evidence>
<dbReference type="GO" id="GO:0005615">
    <property type="term" value="C:extracellular space"/>
    <property type="evidence" value="ECO:0007669"/>
    <property type="project" value="UniProtKB-KW"/>
</dbReference>
<keyword evidence="14" id="KW-1185">Reference proteome</keyword>
<dbReference type="SUPFAM" id="SSF55331">
    <property type="entry name" value="Tautomerase/MIF"/>
    <property type="match status" value="1"/>
</dbReference>
<evidence type="ECO:0000256" key="3">
    <source>
        <dbReference type="ARBA" id="ARBA00022514"/>
    </source>
</evidence>
<comment type="caution">
    <text evidence="13">The sequence shown here is derived from an EMBL/GenBank/DDBJ whole genome shotgun (WGS) entry which is preliminary data.</text>
</comment>
<dbReference type="EC" id="5.3.2.1" evidence="9"/>
<sequence>MPMFILNTTVKLAPHKKLEFLKDLSKTIAKVVDKPEAFTYVNVNLEKDIVFGGTTEPAGFGVLKSIAGLGGEKNNEISKELYPVIQKHTGIPGNRLYLEFHSTEADNIAHDGQTFTHILKNLKL</sequence>
<organism evidence="13 14">
    <name type="scientific">Caenorhabditis angaria</name>
    <dbReference type="NCBI Taxonomy" id="860376"/>
    <lineage>
        <taxon>Eukaryota</taxon>
        <taxon>Metazoa</taxon>
        <taxon>Ecdysozoa</taxon>
        <taxon>Nematoda</taxon>
        <taxon>Chromadorea</taxon>
        <taxon>Rhabditida</taxon>
        <taxon>Rhabditina</taxon>
        <taxon>Rhabditomorpha</taxon>
        <taxon>Rhabditoidea</taxon>
        <taxon>Rhabditidae</taxon>
        <taxon>Peloderinae</taxon>
        <taxon>Caenorhabditis</taxon>
    </lineage>
</organism>
<dbReference type="EMBL" id="CANHGI010000003">
    <property type="protein sequence ID" value="CAI5444847.1"/>
    <property type="molecule type" value="Genomic_DNA"/>
</dbReference>
<evidence type="ECO:0000256" key="11">
    <source>
        <dbReference type="ARBA" id="ARBA00041912"/>
    </source>
</evidence>
<evidence type="ECO:0000256" key="8">
    <source>
        <dbReference type="ARBA" id="ARBA00038932"/>
    </source>
</evidence>
<evidence type="ECO:0000256" key="10">
    <source>
        <dbReference type="ARBA" id="ARBA00041631"/>
    </source>
</evidence>
<evidence type="ECO:0000256" key="2">
    <source>
        <dbReference type="ARBA" id="ARBA00005851"/>
    </source>
</evidence>
<evidence type="ECO:0000256" key="9">
    <source>
        <dbReference type="ARBA" id="ARBA00039086"/>
    </source>
</evidence>
<keyword evidence="3" id="KW-0202">Cytokine</keyword>
<comment type="catalytic activity">
    <reaction evidence="7">
        <text>L-dopachrome = 5,6-dihydroxyindole-2-carboxylate</text>
        <dbReference type="Rhea" id="RHEA:13041"/>
        <dbReference type="ChEBI" id="CHEBI:16875"/>
        <dbReference type="ChEBI" id="CHEBI:57509"/>
        <dbReference type="EC" id="5.3.3.12"/>
    </reaction>
</comment>
<reference evidence="13" key="1">
    <citation type="submission" date="2022-11" db="EMBL/GenBank/DDBJ databases">
        <authorList>
            <person name="Kikuchi T."/>
        </authorList>
    </citation>
    <scope>NUCLEOTIDE SEQUENCE</scope>
    <source>
        <strain evidence="13">PS1010</strain>
    </source>
</reference>
<protein>
    <recommendedName>
        <fullName evidence="12">L-dopachrome isomerase</fullName>
        <ecNumber evidence="9">5.3.2.1</ecNumber>
        <ecNumber evidence="8">5.3.3.12</ecNumber>
    </recommendedName>
    <alternativeName>
        <fullName evidence="10">L-dopachrome tautomerase</fullName>
    </alternativeName>
    <alternativeName>
        <fullName evidence="11">Phenylpyruvate tautomerase</fullName>
    </alternativeName>
</protein>
<accession>A0A9P1MYZ2</accession>
<evidence type="ECO:0000313" key="14">
    <source>
        <dbReference type="Proteomes" id="UP001152747"/>
    </source>
</evidence>
<name>A0A9P1MYZ2_9PELO</name>
<comment type="subcellular location">
    <subcellularLocation>
        <location evidence="1">Secreted</location>
    </subcellularLocation>
</comment>
<evidence type="ECO:0000313" key="13">
    <source>
        <dbReference type="EMBL" id="CAI5444847.1"/>
    </source>
</evidence>
<dbReference type="GO" id="GO:0005125">
    <property type="term" value="F:cytokine activity"/>
    <property type="evidence" value="ECO:0007669"/>
    <property type="project" value="UniProtKB-KW"/>
</dbReference>
<keyword evidence="5" id="KW-0413">Isomerase</keyword>